<evidence type="ECO:0000256" key="2">
    <source>
        <dbReference type="SAM" id="Phobius"/>
    </source>
</evidence>
<gene>
    <name evidence="4" type="ORF">COU23_00440</name>
</gene>
<comment type="caution">
    <text evidence="4">The sequence shown here is derived from an EMBL/GenBank/DDBJ whole genome shotgun (WGS) entry which is preliminary data.</text>
</comment>
<dbReference type="EMBL" id="PFBP01000006">
    <property type="protein sequence ID" value="PIT90075.1"/>
    <property type="molecule type" value="Genomic_DNA"/>
</dbReference>
<feature type="transmembrane region" description="Helical" evidence="2">
    <location>
        <begin position="60"/>
        <end position="81"/>
    </location>
</feature>
<evidence type="ECO:0000313" key="5">
    <source>
        <dbReference type="Proteomes" id="UP000231464"/>
    </source>
</evidence>
<feature type="region of interest" description="Disordered" evidence="1">
    <location>
        <begin position="232"/>
        <end position="261"/>
    </location>
</feature>
<dbReference type="InterPro" id="IPR043725">
    <property type="entry name" value="DUF5667"/>
</dbReference>
<evidence type="ECO:0000313" key="4">
    <source>
        <dbReference type="EMBL" id="PIT90075.1"/>
    </source>
</evidence>
<accession>A0A2M6WBM2</accession>
<proteinExistence type="predicted"/>
<feature type="compositionally biased region" description="Polar residues" evidence="1">
    <location>
        <begin position="245"/>
        <end position="261"/>
    </location>
</feature>
<reference evidence="5" key="1">
    <citation type="submission" date="2017-09" db="EMBL/GenBank/DDBJ databases">
        <title>Depth-based differentiation of microbial function through sediment-hosted aquifers and enrichment of novel symbionts in the deep terrestrial subsurface.</title>
        <authorList>
            <person name="Probst A.J."/>
            <person name="Ladd B."/>
            <person name="Jarett J.K."/>
            <person name="Geller-Mcgrath D.E."/>
            <person name="Sieber C.M.K."/>
            <person name="Emerson J.B."/>
            <person name="Anantharaman K."/>
            <person name="Thomas B.C."/>
            <person name="Malmstrom R."/>
            <person name="Stieglmeier M."/>
            <person name="Klingl A."/>
            <person name="Woyke T."/>
            <person name="Ryan C.M."/>
            <person name="Banfield J.F."/>
        </authorList>
    </citation>
    <scope>NUCLEOTIDE SEQUENCE [LARGE SCALE GENOMIC DNA]</scope>
</reference>
<dbReference type="AlphaFoldDB" id="A0A2M6WBM2"/>
<evidence type="ECO:0000259" key="3">
    <source>
        <dbReference type="Pfam" id="PF18915"/>
    </source>
</evidence>
<dbReference type="Proteomes" id="UP000231464">
    <property type="component" value="Unassembled WGS sequence"/>
</dbReference>
<name>A0A2M6WBM2_9BACT</name>
<keyword evidence="2" id="KW-1133">Transmembrane helix</keyword>
<sequence length="290" mass="31776">MKPEILNNLSSLADQINMTAEEKEKLENFVMGKILSELPAKEERIPVWLKLANSLVPANFVMQPAAVFSLIIGLFLITSFASVNASKNSLPGDTLYPLKLTAENLRYNLSFSSEGRAKAAMTMAENRMGELKMITEKPALSKRKKKVKIAKAAAEVKNNLNLVADKLQNIAPDVSESEAATIKEIDVKLSAVKNELNQVGVIMGDEESGEVQLAEAEAEKASAVALAVLDDNNKKNMTDNEQSETDNTSTPETIIEQKTATSTNTSSEYILPLIIEQETTTKEEFKVKLE</sequence>
<keyword evidence="2" id="KW-0812">Transmembrane</keyword>
<protein>
    <recommendedName>
        <fullName evidence="3">DUF5667 domain-containing protein</fullName>
    </recommendedName>
</protein>
<dbReference type="Pfam" id="PF18915">
    <property type="entry name" value="DUF5667"/>
    <property type="match status" value="1"/>
</dbReference>
<organism evidence="4 5">
    <name type="scientific">Candidatus Kuenenbacteria bacterium CG10_big_fil_rev_8_21_14_0_10_36_11</name>
    <dbReference type="NCBI Taxonomy" id="1974618"/>
    <lineage>
        <taxon>Bacteria</taxon>
        <taxon>Candidatus Kueneniibacteriota</taxon>
    </lineage>
</organism>
<feature type="domain" description="DUF5667" evidence="3">
    <location>
        <begin position="89"/>
        <end position="186"/>
    </location>
</feature>
<keyword evidence="2" id="KW-0472">Membrane</keyword>
<evidence type="ECO:0000256" key="1">
    <source>
        <dbReference type="SAM" id="MobiDB-lite"/>
    </source>
</evidence>